<reference evidence="2" key="1">
    <citation type="journal article" date="2020" name="mSystems">
        <title>Genome- and Community-Level Interaction Insights into Carbon Utilization and Element Cycling Functions of Hydrothermarchaeota in Hydrothermal Sediment.</title>
        <authorList>
            <person name="Zhou Z."/>
            <person name="Liu Y."/>
            <person name="Xu W."/>
            <person name="Pan J."/>
            <person name="Luo Z.H."/>
            <person name="Li M."/>
        </authorList>
    </citation>
    <scope>NUCLEOTIDE SEQUENCE [LARGE SCALE GENOMIC DNA]</scope>
    <source>
        <strain evidence="2">SpSt-1259</strain>
    </source>
</reference>
<dbReference type="AlphaFoldDB" id="A0A7C2YTX8"/>
<name>A0A7C2YTX8_9CREN</name>
<protein>
    <recommendedName>
        <fullName evidence="3">Proteasome assembly chaperone family protein</fullName>
    </recommendedName>
</protein>
<evidence type="ECO:0000313" key="2">
    <source>
        <dbReference type="EMBL" id="HEU98198.1"/>
    </source>
</evidence>
<dbReference type="SUPFAM" id="SSF159659">
    <property type="entry name" value="Cgl1923-like"/>
    <property type="match status" value="1"/>
</dbReference>
<feature type="coiled-coil region" evidence="1">
    <location>
        <begin position="203"/>
        <end position="230"/>
    </location>
</feature>
<evidence type="ECO:0008006" key="3">
    <source>
        <dbReference type="Google" id="ProtNLM"/>
    </source>
</evidence>
<proteinExistence type="predicted"/>
<dbReference type="Pfam" id="PF09754">
    <property type="entry name" value="PAC2"/>
    <property type="match status" value="1"/>
</dbReference>
<dbReference type="PANTHER" id="PTHR35610">
    <property type="entry name" value="3-ISOPROPYLMALATE DEHYDRATASE-RELATED"/>
    <property type="match status" value="1"/>
</dbReference>
<keyword evidence="1" id="KW-0175">Coiled coil</keyword>
<accession>A0A7C2YTX8</accession>
<dbReference type="InterPro" id="IPR038389">
    <property type="entry name" value="PSMG2_sf"/>
</dbReference>
<comment type="caution">
    <text evidence="2">The sequence shown here is derived from an EMBL/GenBank/DDBJ whole genome shotgun (WGS) entry which is preliminary data.</text>
</comment>
<organism evidence="2">
    <name type="scientific">Fervidicoccus fontis</name>
    <dbReference type="NCBI Taxonomy" id="683846"/>
    <lineage>
        <taxon>Archaea</taxon>
        <taxon>Thermoproteota</taxon>
        <taxon>Thermoprotei</taxon>
        <taxon>Fervidicoccales</taxon>
        <taxon>Fervidicoccaceae</taxon>
        <taxon>Fervidicoccus</taxon>
    </lineage>
</organism>
<dbReference type="Proteomes" id="UP000885664">
    <property type="component" value="Unassembled WGS sequence"/>
</dbReference>
<dbReference type="EMBL" id="DSFE01000106">
    <property type="protein sequence ID" value="HEU98198.1"/>
    <property type="molecule type" value="Genomic_DNA"/>
</dbReference>
<dbReference type="PANTHER" id="PTHR35610:SF7">
    <property type="entry name" value="3-ISOPROPYLMALATE DEHYDRATASE"/>
    <property type="match status" value="1"/>
</dbReference>
<dbReference type="InterPro" id="IPR019151">
    <property type="entry name" value="Proteasome_assmbl_chaperone_2"/>
</dbReference>
<gene>
    <name evidence="2" type="ORF">ENO36_05040</name>
</gene>
<evidence type="ECO:0000256" key="1">
    <source>
        <dbReference type="SAM" id="Coils"/>
    </source>
</evidence>
<sequence>MGALKGKTLIIGFPGMAFVGKATADILINKLSLEEVAGIYSYDAPSSVIVNEGIMEVPSIRIYGKNGLELAVLTATYQPQSEEAQNRLAHELSRKLSEMGVRKIIAAAAYVSPEAPEKRRVFVAATQKRLVEEMVEHGCIPMDGGISGLNGLLPGLAEIYGMEGVALLGETGEIFVAGGMVDYLSVSEVLKVISSYLKIDIQIDDIISRAKEIEESMKRAIARSASMEEEKREKEPSTHM</sequence>
<dbReference type="Gene3D" id="3.40.50.10900">
    <property type="entry name" value="PAC-like subunit"/>
    <property type="match status" value="1"/>
</dbReference>